<evidence type="ECO:0008006" key="4">
    <source>
        <dbReference type="Google" id="ProtNLM"/>
    </source>
</evidence>
<reference evidence="2" key="1">
    <citation type="journal article" date="2014" name="Int. J. Syst. Evol. Microbiol.">
        <title>Complete genome sequence of Corynebacterium casei LMG S-19264T (=DSM 44701T), isolated from a smear-ripened cheese.</title>
        <authorList>
            <consortium name="US DOE Joint Genome Institute (JGI-PGF)"/>
            <person name="Walter F."/>
            <person name="Albersmeier A."/>
            <person name="Kalinowski J."/>
            <person name="Ruckert C."/>
        </authorList>
    </citation>
    <scope>NUCLEOTIDE SEQUENCE</scope>
    <source>
        <strain evidence="2">VKM B-2555</strain>
    </source>
</reference>
<feature type="transmembrane region" description="Helical" evidence="1">
    <location>
        <begin position="141"/>
        <end position="159"/>
    </location>
</feature>
<feature type="transmembrane region" description="Helical" evidence="1">
    <location>
        <begin position="227"/>
        <end position="248"/>
    </location>
</feature>
<keyword evidence="3" id="KW-1185">Reference proteome</keyword>
<evidence type="ECO:0000313" key="3">
    <source>
        <dbReference type="Proteomes" id="UP001143364"/>
    </source>
</evidence>
<dbReference type="EMBL" id="BSFK01000016">
    <property type="protein sequence ID" value="GLK77587.1"/>
    <property type="molecule type" value="Genomic_DNA"/>
</dbReference>
<sequence length="348" mass="36156">MTPSADRLEAAVAAGVIDAVSAERLRAFLEGGDVRAEGPTTVDREEVRFARGFHDVFMTVGLVALLFGLRLAILAVVPYEATPYAFLAGAGLVWALAEVFTRRQRLVLPSIALAISFVAYVAQAVAAPLLWLPGAPADEPYALPGVALAALVAAVLFRLRFRLPFSALLVAAGLIAVLLAGLEAFRPGLAESVVAPLALGCGVACFIAAMGFDLMDPERRTLSADNAFWLHLLAAPLIVHALVSFAAADLGEASVAQAAAVLGVVAALALVALLVDRRALLMSGLIYFGVAIGVLIAQTELDNATRFAASLILLGGFVVALGAGWRPLRRAVMALAPARLRAALPPAL</sequence>
<accession>A0A9W6JIC0</accession>
<feature type="transmembrane region" description="Helical" evidence="1">
    <location>
        <begin position="83"/>
        <end position="100"/>
    </location>
</feature>
<feature type="transmembrane region" description="Helical" evidence="1">
    <location>
        <begin position="166"/>
        <end position="185"/>
    </location>
</feature>
<organism evidence="2 3">
    <name type="scientific">Methylopila jiangsuensis</name>
    <dbReference type="NCBI Taxonomy" id="586230"/>
    <lineage>
        <taxon>Bacteria</taxon>
        <taxon>Pseudomonadati</taxon>
        <taxon>Pseudomonadota</taxon>
        <taxon>Alphaproteobacteria</taxon>
        <taxon>Hyphomicrobiales</taxon>
        <taxon>Methylopilaceae</taxon>
        <taxon>Methylopila</taxon>
    </lineage>
</organism>
<feature type="transmembrane region" description="Helical" evidence="1">
    <location>
        <begin position="254"/>
        <end position="275"/>
    </location>
</feature>
<proteinExistence type="predicted"/>
<evidence type="ECO:0000256" key="1">
    <source>
        <dbReference type="SAM" id="Phobius"/>
    </source>
</evidence>
<feature type="transmembrane region" description="Helical" evidence="1">
    <location>
        <begin position="107"/>
        <end position="129"/>
    </location>
</feature>
<dbReference type="AlphaFoldDB" id="A0A9W6JIC0"/>
<comment type="caution">
    <text evidence="2">The sequence shown here is derived from an EMBL/GenBank/DDBJ whole genome shotgun (WGS) entry which is preliminary data.</text>
</comment>
<dbReference type="RefSeq" id="WP_271205429.1">
    <property type="nucleotide sequence ID" value="NZ_BSFK01000016.1"/>
</dbReference>
<feature type="transmembrane region" description="Helical" evidence="1">
    <location>
        <begin position="304"/>
        <end position="325"/>
    </location>
</feature>
<keyword evidence="1" id="KW-0472">Membrane</keyword>
<dbReference type="Proteomes" id="UP001143364">
    <property type="component" value="Unassembled WGS sequence"/>
</dbReference>
<feature type="transmembrane region" description="Helical" evidence="1">
    <location>
        <begin position="197"/>
        <end position="215"/>
    </location>
</feature>
<feature type="transmembrane region" description="Helical" evidence="1">
    <location>
        <begin position="56"/>
        <end position="77"/>
    </location>
</feature>
<reference evidence="2" key="2">
    <citation type="submission" date="2023-01" db="EMBL/GenBank/DDBJ databases">
        <authorList>
            <person name="Sun Q."/>
            <person name="Evtushenko L."/>
        </authorList>
    </citation>
    <scope>NUCLEOTIDE SEQUENCE</scope>
    <source>
        <strain evidence="2">VKM B-2555</strain>
    </source>
</reference>
<keyword evidence="1" id="KW-1133">Transmembrane helix</keyword>
<protein>
    <recommendedName>
        <fullName evidence="4">DUF2157 domain-containing protein</fullName>
    </recommendedName>
</protein>
<feature type="transmembrane region" description="Helical" evidence="1">
    <location>
        <begin position="280"/>
        <end position="298"/>
    </location>
</feature>
<gene>
    <name evidence="2" type="ORF">GCM10008171_28410</name>
</gene>
<keyword evidence="1" id="KW-0812">Transmembrane</keyword>
<name>A0A9W6JIC0_9HYPH</name>
<evidence type="ECO:0000313" key="2">
    <source>
        <dbReference type="EMBL" id="GLK77587.1"/>
    </source>
</evidence>